<protein>
    <submittedName>
        <fullName evidence="9">Uncharacterized membrane protein YeiH</fullName>
    </submittedName>
</protein>
<evidence type="ECO:0000256" key="6">
    <source>
        <dbReference type="ARBA" id="ARBA00023136"/>
    </source>
</evidence>
<feature type="domain" description="Glycine transporter" evidence="8">
    <location>
        <begin position="7"/>
        <end position="79"/>
    </location>
</feature>
<evidence type="ECO:0000256" key="1">
    <source>
        <dbReference type="ARBA" id="ARBA00004651"/>
    </source>
</evidence>
<dbReference type="RefSeq" id="WP_068302588.1">
    <property type="nucleotide sequence ID" value="NZ_FNAK01000003.1"/>
</dbReference>
<evidence type="ECO:0000256" key="4">
    <source>
        <dbReference type="ARBA" id="ARBA00022692"/>
    </source>
</evidence>
<feature type="transmembrane region" description="Helical" evidence="7">
    <location>
        <begin position="113"/>
        <end position="138"/>
    </location>
</feature>
<keyword evidence="3" id="KW-1003">Cell membrane</keyword>
<evidence type="ECO:0000259" key="8">
    <source>
        <dbReference type="Pfam" id="PF03458"/>
    </source>
</evidence>
<dbReference type="GO" id="GO:0005886">
    <property type="term" value="C:plasma membrane"/>
    <property type="evidence" value="ECO:0007669"/>
    <property type="project" value="UniProtKB-SubCell"/>
</dbReference>
<organism evidence="9 10">
    <name type="scientific">Kordiimonas lacus</name>
    <dbReference type="NCBI Taxonomy" id="637679"/>
    <lineage>
        <taxon>Bacteria</taxon>
        <taxon>Pseudomonadati</taxon>
        <taxon>Pseudomonadota</taxon>
        <taxon>Alphaproteobacteria</taxon>
        <taxon>Kordiimonadales</taxon>
        <taxon>Kordiimonadaceae</taxon>
        <taxon>Kordiimonas</taxon>
    </lineage>
</organism>
<feature type="transmembrane region" description="Helical" evidence="7">
    <location>
        <begin position="32"/>
        <end position="52"/>
    </location>
</feature>
<keyword evidence="6 7" id="KW-0472">Membrane</keyword>
<accession>A0A1G6YGZ3</accession>
<keyword evidence="4 7" id="KW-0812">Transmembrane</keyword>
<evidence type="ECO:0000313" key="10">
    <source>
        <dbReference type="Proteomes" id="UP000183685"/>
    </source>
</evidence>
<feature type="transmembrane region" description="Helical" evidence="7">
    <location>
        <begin position="150"/>
        <end position="169"/>
    </location>
</feature>
<comment type="subcellular location">
    <subcellularLocation>
        <location evidence="1">Cell membrane</location>
        <topology evidence="1">Multi-pass membrane protein</topology>
    </subcellularLocation>
</comment>
<name>A0A1G6YGZ3_9PROT</name>
<comment type="similarity">
    <text evidence="2">Belongs to the UPF0126 family.</text>
</comment>
<evidence type="ECO:0000256" key="2">
    <source>
        <dbReference type="ARBA" id="ARBA00008193"/>
    </source>
</evidence>
<dbReference type="Proteomes" id="UP000183685">
    <property type="component" value="Unassembled WGS sequence"/>
</dbReference>
<evidence type="ECO:0000256" key="7">
    <source>
        <dbReference type="SAM" id="Phobius"/>
    </source>
</evidence>
<feature type="transmembrane region" description="Helical" evidence="7">
    <location>
        <begin position="6"/>
        <end position="25"/>
    </location>
</feature>
<keyword evidence="10" id="KW-1185">Reference proteome</keyword>
<dbReference type="AlphaFoldDB" id="A0A1G6YGZ3"/>
<sequence length="203" mass="21343">MENLLTIFDIAGIFVFAVSGALAAIRNGMDLFGIIVLALMPAVGGGTLRDLMLDQPVFWIEGTQTIWIALGAALITFVGARYLDGKRLKWLAWADAIGLSLFCVVGAEKALGVSGSMLVATMMGVVTGVAGGIIRDVICNEIPFVMKRGEIYATAAFFGAGAFCLLVYVGVSGPIALWLAMLGAFLMRAGGIVKGWTLPQALH</sequence>
<feature type="domain" description="Glycine transporter" evidence="8">
    <location>
        <begin position="93"/>
        <end position="166"/>
    </location>
</feature>
<keyword evidence="5 7" id="KW-1133">Transmembrane helix</keyword>
<evidence type="ECO:0000313" key="9">
    <source>
        <dbReference type="EMBL" id="SDD89592.1"/>
    </source>
</evidence>
<dbReference type="OrthoDB" id="9791874at2"/>
<dbReference type="EMBL" id="FNAK01000003">
    <property type="protein sequence ID" value="SDD89592.1"/>
    <property type="molecule type" value="Genomic_DNA"/>
</dbReference>
<dbReference type="Pfam" id="PF03458">
    <property type="entry name" value="Gly_transporter"/>
    <property type="match status" value="2"/>
</dbReference>
<dbReference type="PANTHER" id="PTHR30506:SF3">
    <property type="entry name" value="UPF0126 INNER MEMBRANE PROTEIN YADS-RELATED"/>
    <property type="match status" value="1"/>
</dbReference>
<gene>
    <name evidence="9" type="ORF">SAMN04488071_1622</name>
</gene>
<proteinExistence type="inferred from homology"/>
<dbReference type="PANTHER" id="PTHR30506">
    <property type="entry name" value="INNER MEMBRANE PROTEIN"/>
    <property type="match status" value="1"/>
</dbReference>
<feature type="transmembrane region" description="Helical" evidence="7">
    <location>
        <begin position="64"/>
        <end position="83"/>
    </location>
</feature>
<evidence type="ECO:0000256" key="5">
    <source>
        <dbReference type="ARBA" id="ARBA00022989"/>
    </source>
</evidence>
<dbReference type="STRING" id="637679.GCA_001550055_01303"/>
<dbReference type="InterPro" id="IPR005115">
    <property type="entry name" value="Gly_transporter"/>
</dbReference>
<feature type="transmembrane region" description="Helical" evidence="7">
    <location>
        <begin position="90"/>
        <end position="107"/>
    </location>
</feature>
<evidence type="ECO:0000256" key="3">
    <source>
        <dbReference type="ARBA" id="ARBA00022475"/>
    </source>
</evidence>
<reference evidence="9 10" key="1">
    <citation type="submission" date="2016-10" db="EMBL/GenBank/DDBJ databases">
        <authorList>
            <person name="de Groot N.N."/>
        </authorList>
    </citation>
    <scope>NUCLEOTIDE SEQUENCE [LARGE SCALE GENOMIC DNA]</scope>
    <source>
        <strain evidence="9 10">CGMCC 1.9109</strain>
    </source>
</reference>